<dbReference type="EMBL" id="KE525014">
    <property type="protein sequence ID" value="KFB40449.1"/>
    <property type="molecule type" value="Genomic_DNA"/>
</dbReference>
<evidence type="ECO:0000256" key="1">
    <source>
        <dbReference type="SAM" id="MobiDB-lite"/>
    </source>
</evidence>
<organism evidence="2">
    <name type="scientific">Anopheles sinensis</name>
    <name type="common">Mosquito</name>
    <dbReference type="NCBI Taxonomy" id="74873"/>
    <lineage>
        <taxon>Eukaryota</taxon>
        <taxon>Metazoa</taxon>
        <taxon>Ecdysozoa</taxon>
        <taxon>Arthropoda</taxon>
        <taxon>Hexapoda</taxon>
        <taxon>Insecta</taxon>
        <taxon>Pterygota</taxon>
        <taxon>Neoptera</taxon>
        <taxon>Endopterygota</taxon>
        <taxon>Diptera</taxon>
        <taxon>Nematocera</taxon>
        <taxon>Culicoidea</taxon>
        <taxon>Culicidae</taxon>
        <taxon>Anophelinae</taxon>
        <taxon>Anopheles</taxon>
    </lineage>
</organism>
<accession>A0A084VR55</accession>
<dbReference type="Proteomes" id="UP000030765">
    <property type="component" value="Unassembled WGS sequence"/>
</dbReference>
<feature type="region of interest" description="Disordered" evidence="1">
    <location>
        <begin position="1"/>
        <end position="59"/>
    </location>
</feature>
<name>A0A084VR55_ANOSI</name>
<dbReference type="VEuPathDB" id="VectorBase:ASIC007928"/>
<protein>
    <submittedName>
        <fullName evidence="2 3">Uncharacterized protein</fullName>
    </submittedName>
</protein>
<reference evidence="2 4" key="1">
    <citation type="journal article" date="2014" name="BMC Genomics">
        <title>Genome sequence of Anopheles sinensis provides insight into genetics basis of mosquito competence for malaria parasites.</title>
        <authorList>
            <person name="Zhou D."/>
            <person name="Zhang D."/>
            <person name="Ding G."/>
            <person name="Shi L."/>
            <person name="Hou Q."/>
            <person name="Ye Y."/>
            <person name="Xu Y."/>
            <person name="Zhou H."/>
            <person name="Xiong C."/>
            <person name="Li S."/>
            <person name="Yu J."/>
            <person name="Hong S."/>
            <person name="Yu X."/>
            <person name="Zou P."/>
            <person name="Chen C."/>
            <person name="Chang X."/>
            <person name="Wang W."/>
            <person name="Lv Y."/>
            <person name="Sun Y."/>
            <person name="Ma L."/>
            <person name="Shen B."/>
            <person name="Zhu C."/>
        </authorList>
    </citation>
    <scope>NUCLEOTIDE SEQUENCE [LARGE SCALE GENOMIC DNA]</scope>
</reference>
<gene>
    <name evidence="2" type="ORF">ZHAS_00007928</name>
</gene>
<evidence type="ECO:0000313" key="3">
    <source>
        <dbReference type="EnsemblMetazoa" id="ASIC007928-PA"/>
    </source>
</evidence>
<dbReference type="EMBL" id="ATLV01015459">
    <property type="status" value="NOT_ANNOTATED_CDS"/>
    <property type="molecule type" value="Genomic_DNA"/>
</dbReference>
<proteinExistence type="predicted"/>
<evidence type="ECO:0000313" key="2">
    <source>
        <dbReference type="EMBL" id="KFB40449.1"/>
    </source>
</evidence>
<reference evidence="3" key="2">
    <citation type="submission" date="2020-05" db="UniProtKB">
        <authorList>
            <consortium name="EnsemblMetazoa"/>
        </authorList>
    </citation>
    <scope>IDENTIFICATION</scope>
</reference>
<keyword evidence="4" id="KW-1185">Reference proteome</keyword>
<sequence length="174" mass="18738">MSDDEEPEAAPATETVSELTSRDTPHGICLQGPTSWWRPAGQSNEPAGGKQESPEDTRASRWLLPTCRCPVRRLPTSMTNQLNRTDIGHGHRLQTRGQGSLPMKALPVLATPIPDSATPYQGVASVDFAVGALLCAICLAHGTGFRNAATVTWREADCANGGFHPDRRSIHRST</sequence>
<dbReference type="AlphaFoldDB" id="A0A084VR55"/>
<dbReference type="EnsemblMetazoa" id="ASIC007928-RA">
    <property type="protein sequence ID" value="ASIC007928-PA"/>
    <property type="gene ID" value="ASIC007928"/>
</dbReference>
<evidence type="ECO:0000313" key="4">
    <source>
        <dbReference type="Proteomes" id="UP000030765"/>
    </source>
</evidence>